<name>A0AB39BRS6_9BACI</name>
<dbReference type="InterPro" id="IPR038763">
    <property type="entry name" value="DHH_sf"/>
</dbReference>
<dbReference type="InterPro" id="IPR001667">
    <property type="entry name" value="DDH_dom"/>
</dbReference>
<organism evidence="3">
    <name type="scientific">Alkalihalophilus sp. As8PL</name>
    <dbReference type="NCBI Taxonomy" id="3237103"/>
    <lineage>
        <taxon>Bacteria</taxon>
        <taxon>Bacillati</taxon>
        <taxon>Bacillota</taxon>
        <taxon>Bacilli</taxon>
        <taxon>Bacillales</taxon>
        <taxon>Bacillaceae</taxon>
        <taxon>Alkalihalophilus</taxon>
    </lineage>
</organism>
<protein>
    <submittedName>
        <fullName evidence="3">Bifunctional oligoribonuclease/PAP phosphatase NrnA</fullName>
        <ecNumber evidence="3">3.1.3.7</ecNumber>
    </submittedName>
</protein>
<keyword evidence="3" id="KW-0378">Hydrolase</keyword>
<evidence type="ECO:0000313" key="3">
    <source>
        <dbReference type="EMBL" id="XDI36066.1"/>
    </source>
</evidence>
<feature type="domain" description="DDH" evidence="1">
    <location>
        <begin position="17"/>
        <end position="155"/>
    </location>
</feature>
<dbReference type="Pfam" id="PF01368">
    <property type="entry name" value="DHH"/>
    <property type="match status" value="1"/>
</dbReference>
<dbReference type="Pfam" id="PF02272">
    <property type="entry name" value="DHHA1"/>
    <property type="match status" value="1"/>
</dbReference>
<dbReference type="InterPro" id="IPR051319">
    <property type="entry name" value="Oligoribo/pAp-PDE_c-di-AMP_PDE"/>
</dbReference>
<evidence type="ECO:0000259" key="2">
    <source>
        <dbReference type="Pfam" id="PF02272"/>
    </source>
</evidence>
<dbReference type="SUPFAM" id="SSF64182">
    <property type="entry name" value="DHH phosphoesterases"/>
    <property type="match status" value="1"/>
</dbReference>
<dbReference type="Gene3D" id="3.90.1640.10">
    <property type="entry name" value="inorganic pyrophosphatase (n-terminal core)"/>
    <property type="match status" value="1"/>
</dbReference>
<dbReference type="GO" id="GO:0008441">
    <property type="term" value="F:3'(2'),5'-bisphosphate nucleotidase activity"/>
    <property type="evidence" value="ECO:0007669"/>
    <property type="project" value="UniProtKB-EC"/>
</dbReference>
<sequence>MNTIESIINEIEKAETIIIHRHERPDPDALGSQLGLREVLRQTFPSKSIYAVGESEPSLLFLGEMDRIEDEVYEGALVIVCDTANTGRICDKRYTLGASLIKIDHHPNEEPYGDIVWVDTTASSTSEMMIMLCEEAKDRGYQLLSESALLLYAGIVGDTGRFRHNNTTAQTMQLTSKLIEVGFDQNQFYSQLHKRDLKITRLEGYVLQHFEVIDDAVGVMKLTKDVLNQFNVTSSESSQLVNCFSDVEGLRTWVFFVEDEEKIRVRLRSRGPIINAIAQEHNGGGHPMASGATVYSWSEAQEIVGKLIEACHKEKSV</sequence>
<dbReference type="GO" id="GO:0003676">
    <property type="term" value="F:nucleic acid binding"/>
    <property type="evidence" value="ECO:0007669"/>
    <property type="project" value="InterPro"/>
</dbReference>
<dbReference type="EC" id="3.1.3.7" evidence="3"/>
<gene>
    <name evidence="3" type="ORF">AB3N04_15335</name>
</gene>
<accession>A0AB39BRS6</accession>
<dbReference type="AlphaFoldDB" id="A0AB39BRS6"/>
<feature type="domain" description="DHHA1" evidence="2">
    <location>
        <begin position="226"/>
        <end position="311"/>
    </location>
</feature>
<dbReference type="PANTHER" id="PTHR47618:SF1">
    <property type="entry name" value="BIFUNCTIONAL OLIGORIBONUCLEASE AND PAP PHOSPHATASE NRNA"/>
    <property type="match status" value="1"/>
</dbReference>
<dbReference type="EMBL" id="CP162551">
    <property type="protein sequence ID" value="XDI36066.1"/>
    <property type="molecule type" value="Genomic_DNA"/>
</dbReference>
<dbReference type="RefSeq" id="WP_368503565.1">
    <property type="nucleotide sequence ID" value="NZ_CP162551.1"/>
</dbReference>
<evidence type="ECO:0000259" key="1">
    <source>
        <dbReference type="Pfam" id="PF01368"/>
    </source>
</evidence>
<proteinExistence type="predicted"/>
<dbReference type="Gene3D" id="3.10.310.30">
    <property type="match status" value="1"/>
</dbReference>
<dbReference type="PANTHER" id="PTHR47618">
    <property type="entry name" value="BIFUNCTIONAL OLIGORIBONUCLEASE AND PAP PHOSPHATASE NRNA"/>
    <property type="match status" value="1"/>
</dbReference>
<reference evidence="3" key="1">
    <citation type="submission" date="2024-07" db="EMBL/GenBank/DDBJ databases">
        <title>Identification and characteristics of an arsenic-resistant bacterial isolate, which belongs to a novel species.</title>
        <authorList>
            <person name="Juszczyk A."/>
            <person name="Kowalczyk A."/>
            <person name="Was K."/>
            <person name="Kosowicz W."/>
            <person name="Budzyn A."/>
            <person name="Latowski D."/>
        </authorList>
    </citation>
    <scope>NUCLEOTIDE SEQUENCE</scope>
    <source>
        <strain evidence="3">As8PL</strain>
    </source>
</reference>
<dbReference type="InterPro" id="IPR003156">
    <property type="entry name" value="DHHA1_dom"/>
</dbReference>